<dbReference type="CDD" id="cd03801">
    <property type="entry name" value="GT4_PimA-like"/>
    <property type="match status" value="1"/>
</dbReference>
<dbReference type="SUPFAM" id="SSF53756">
    <property type="entry name" value="UDP-Glycosyltransferase/glycogen phosphorylase"/>
    <property type="match status" value="1"/>
</dbReference>
<dbReference type="RefSeq" id="WP_063674012.1">
    <property type="nucleotide sequence ID" value="NZ_CP014841.1"/>
</dbReference>
<name>A0A160N4Z7_9GAMM</name>
<evidence type="ECO:0000313" key="3">
    <source>
        <dbReference type="EMBL" id="AND71050.1"/>
    </source>
</evidence>
<dbReference type="GO" id="GO:0009103">
    <property type="term" value="P:lipopolysaccharide biosynthetic process"/>
    <property type="evidence" value="ECO:0007669"/>
    <property type="project" value="TreeGrafter"/>
</dbReference>
<dbReference type="PANTHER" id="PTHR46401">
    <property type="entry name" value="GLYCOSYLTRANSFERASE WBBK-RELATED"/>
    <property type="match status" value="1"/>
</dbReference>
<dbReference type="KEGG" id="dtx:ATSB10_35960"/>
<dbReference type="OrthoDB" id="5172124at2"/>
<protein>
    <recommendedName>
        <fullName evidence="2">Glycosyl transferase family 1 domain-containing protein</fullName>
    </recommendedName>
</protein>
<sequence>MKIVMFTPVLKASAIGRVARLITRELLRLGHDVAVVRSEDEELYGDEAHDFGQVPIAWNDQSAVRAATSRADLVLYQIGDNALFHRGCVEWLLRCPGVVCLHDYYLGHLFNGWAAKRRAQAGKILRHWYGDKVAETFFELATRPMFMELTWEAAPMTEWICSMASGVITHSSWDVGRIKKACSGPVRVVPLAYDFLPVDAQLEEPGDSDDLGMLNILTVGYVNTNKRAASVISAIGASPALRGRAVYRLVGPVRSSMVRELSALARSCGVRLRISGEVDDIGLARAFQEADVVCCLRWPSLEAASASAIEAMLHGKAIVVTDTGFYRELPDELVTKVAPQDEVASLRCALERLGASHDLRATLGKRSRDWAAKTFTASNYAEEVISMVEMSARVRPLLEASAYFTGVMASWGDTSVGVGPASELRAMFAGVQGEPAGHPAHRVIRPAVRAD</sequence>
<keyword evidence="4" id="KW-1185">Reference proteome</keyword>
<evidence type="ECO:0000313" key="4">
    <source>
        <dbReference type="Proteomes" id="UP000077255"/>
    </source>
</evidence>
<dbReference type="PANTHER" id="PTHR46401:SF2">
    <property type="entry name" value="GLYCOSYLTRANSFERASE WBBK-RELATED"/>
    <property type="match status" value="1"/>
</dbReference>
<evidence type="ECO:0000256" key="1">
    <source>
        <dbReference type="ARBA" id="ARBA00022679"/>
    </source>
</evidence>
<reference evidence="3 4" key="1">
    <citation type="submission" date="2016-02" db="EMBL/GenBank/DDBJ databases">
        <title>Complete genome sequencing and analysis of ATSB10, Dyella thiooxydans isolated from rhizosphere soil of sunflower (Helianthus annuus L.).</title>
        <authorList>
            <person name="Lee Y."/>
            <person name="Hwangbo K."/>
            <person name="Chung H."/>
            <person name="Yoo J."/>
            <person name="Kim K.Y."/>
            <person name="Sa T.M."/>
            <person name="Um Y."/>
            <person name="Madhaiyan M."/>
        </authorList>
    </citation>
    <scope>NUCLEOTIDE SEQUENCE [LARGE SCALE GENOMIC DNA]</scope>
    <source>
        <strain evidence="3 4">ATSB10</strain>
    </source>
</reference>
<accession>A0A160N4Z7</accession>
<dbReference type="GO" id="GO:0016757">
    <property type="term" value="F:glycosyltransferase activity"/>
    <property type="evidence" value="ECO:0007669"/>
    <property type="project" value="InterPro"/>
</dbReference>
<feature type="domain" description="Glycosyl transferase family 1" evidence="2">
    <location>
        <begin position="216"/>
        <end position="369"/>
    </location>
</feature>
<dbReference type="AlphaFoldDB" id="A0A160N4Z7"/>
<dbReference type="InterPro" id="IPR001296">
    <property type="entry name" value="Glyco_trans_1"/>
</dbReference>
<gene>
    <name evidence="3" type="ORF">ATSB10_35960</name>
</gene>
<dbReference type="Pfam" id="PF00534">
    <property type="entry name" value="Glycos_transf_1"/>
    <property type="match status" value="1"/>
</dbReference>
<dbReference type="EMBL" id="CP014841">
    <property type="protein sequence ID" value="AND71050.1"/>
    <property type="molecule type" value="Genomic_DNA"/>
</dbReference>
<dbReference type="Proteomes" id="UP000077255">
    <property type="component" value="Chromosome"/>
</dbReference>
<evidence type="ECO:0000259" key="2">
    <source>
        <dbReference type="Pfam" id="PF00534"/>
    </source>
</evidence>
<organism evidence="3 4">
    <name type="scientific">Dyella thiooxydans</name>
    <dbReference type="NCBI Taxonomy" id="445710"/>
    <lineage>
        <taxon>Bacteria</taxon>
        <taxon>Pseudomonadati</taxon>
        <taxon>Pseudomonadota</taxon>
        <taxon>Gammaproteobacteria</taxon>
        <taxon>Lysobacterales</taxon>
        <taxon>Rhodanobacteraceae</taxon>
        <taxon>Dyella</taxon>
    </lineage>
</organism>
<dbReference type="Gene3D" id="3.40.50.2000">
    <property type="entry name" value="Glycogen Phosphorylase B"/>
    <property type="match status" value="2"/>
</dbReference>
<keyword evidence="1" id="KW-0808">Transferase</keyword>
<dbReference type="PATRIC" id="fig|445710.3.peg.3595"/>
<proteinExistence type="predicted"/>
<dbReference type="STRING" id="445710.ATSB10_35960"/>